<feature type="signal peptide" evidence="5">
    <location>
        <begin position="1"/>
        <end position="22"/>
    </location>
</feature>
<organism evidence="6 7">
    <name type="scientific">Actinomyces israelii</name>
    <dbReference type="NCBI Taxonomy" id="1659"/>
    <lineage>
        <taxon>Bacteria</taxon>
        <taxon>Bacillati</taxon>
        <taxon>Actinomycetota</taxon>
        <taxon>Actinomycetes</taxon>
        <taxon>Actinomycetales</taxon>
        <taxon>Actinomycetaceae</taxon>
        <taxon>Actinomyces</taxon>
    </lineage>
</organism>
<evidence type="ECO:0000256" key="1">
    <source>
        <dbReference type="ARBA" id="ARBA00008520"/>
    </source>
</evidence>
<evidence type="ECO:0000313" key="7">
    <source>
        <dbReference type="Proteomes" id="UP001072034"/>
    </source>
</evidence>
<feature type="chain" id="PRO_5045682156" evidence="5">
    <location>
        <begin position="23"/>
        <end position="416"/>
    </location>
</feature>
<name>A0ABT4I6V2_9ACTO</name>
<comment type="caution">
    <text evidence="6">The sequence shown here is derived from an EMBL/GenBank/DDBJ whole genome shotgun (WGS) entry which is preliminary data.</text>
</comment>
<evidence type="ECO:0000256" key="5">
    <source>
        <dbReference type="SAM" id="SignalP"/>
    </source>
</evidence>
<dbReference type="PRINTS" id="PR00181">
    <property type="entry name" value="MALTOSEBP"/>
</dbReference>
<dbReference type="PROSITE" id="PS51257">
    <property type="entry name" value="PROKAR_LIPOPROTEIN"/>
    <property type="match status" value="1"/>
</dbReference>
<dbReference type="InterPro" id="IPR006311">
    <property type="entry name" value="TAT_signal"/>
</dbReference>
<dbReference type="PANTHER" id="PTHR30061">
    <property type="entry name" value="MALTOSE-BINDING PERIPLASMIC PROTEIN"/>
    <property type="match status" value="1"/>
</dbReference>
<dbReference type="EMBL" id="JAPTMY010000008">
    <property type="protein sequence ID" value="MCZ0857456.1"/>
    <property type="molecule type" value="Genomic_DNA"/>
</dbReference>
<keyword evidence="7" id="KW-1185">Reference proteome</keyword>
<dbReference type="InterPro" id="IPR006060">
    <property type="entry name" value="Maltose/Cyclodextrin-bd"/>
</dbReference>
<keyword evidence="2" id="KW-0813">Transport</keyword>
<dbReference type="PANTHER" id="PTHR30061:SF50">
    <property type="entry name" value="MALTOSE_MALTODEXTRIN-BINDING PERIPLASMIC PROTEIN"/>
    <property type="match status" value="1"/>
</dbReference>
<keyword evidence="4 5" id="KW-0732">Signal</keyword>
<evidence type="ECO:0000256" key="3">
    <source>
        <dbReference type="ARBA" id="ARBA00022597"/>
    </source>
</evidence>
<protein>
    <submittedName>
        <fullName evidence="6">Extracellular solute-binding protein</fullName>
    </submittedName>
</protein>
<dbReference type="Gene3D" id="3.40.190.10">
    <property type="entry name" value="Periplasmic binding protein-like II"/>
    <property type="match status" value="2"/>
</dbReference>
<keyword evidence="3" id="KW-0762">Sugar transport</keyword>
<dbReference type="RefSeq" id="WP_043559227.1">
    <property type="nucleotide sequence ID" value="NZ_CP124548.1"/>
</dbReference>
<comment type="similarity">
    <text evidence="1">Belongs to the bacterial solute-binding protein 1 family.</text>
</comment>
<sequence length="416" mass="43318">MTLNRRSFLSMTAIATTLAAAAACGSSDSSDSSGTVAADTTADLVIWADEKKAPSVEEFATQWADQQGGLTVAVQVVADDLETNFITADSAGNGPDIVIGAHDWIGKLVQNNAIAPVVLSEKAQANYSDMALKAVTYNDQIYGAPYSVEALALYVNKGLTSKTAPATVEELVEAGRAAGTDEVLALPVGDEGNGYFMQPFYSSAGGYLFGTYSDGTYDTEDLGIGAEGSVTAGTKMAALAREGVLKTSISTDNATDLFTTGRTPYLISGPWSLSGVKEAGIDYAIAKIPGFEGMNEAVPFAGVNVFYVAQNGSNRSIAESFIADVAKDSTVAEAMFAKNELPPAQEDLAEKLKSSNPDMVTFFDIASSAPPMPSIPEMAEIWTPLGRAEANIINGKNDPESAMEDAGASIKSALAI</sequence>
<accession>A0ABT4I6V2</accession>
<gene>
    <name evidence="6" type="ORF">OHJ16_05290</name>
</gene>
<evidence type="ECO:0000256" key="4">
    <source>
        <dbReference type="ARBA" id="ARBA00022729"/>
    </source>
</evidence>
<evidence type="ECO:0000313" key="6">
    <source>
        <dbReference type="EMBL" id="MCZ0857456.1"/>
    </source>
</evidence>
<dbReference type="PROSITE" id="PS51318">
    <property type="entry name" value="TAT"/>
    <property type="match status" value="1"/>
</dbReference>
<proteinExistence type="inferred from homology"/>
<dbReference type="Proteomes" id="UP001072034">
    <property type="component" value="Unassembled WGS sequence"/>
</dbReference>
<dbReference type="InterPro" id="IPR006059">
    <property type="entry name" value="SBP"/>
</dbReference>
<dbReference type="Pfam" id="PF13416">
    <property type="entry name" value="SBP_bac_8"/>
    <property type="match status" value="1"/>
</dbReference>
<evidence type="ECO:0000256" key="2">
    <source>
        <dbReference type="ARBA" id="ARBA00022448"/>
    </source>
</evidence>
<reference evidence="6" key="1">
    <citation type="submission" date="2022-10" db="EMBL/GenBank/DDBJ databases">
        <title>Genome sequence of Actinomyces israelii ATCC 10048.</title>
        <authorList>
            <person name="Watt R.M."/>
            <person name="Tong W.M."/>
        </authorList>
    </citation>
    <scope>NUCLEOTIDE SEQUENCE</scope>
    <source>
        <strain evidence="6">ATCC 10048</strain>
    </source>
</reference>
<dbReference type="SUPFAM" id="SSF53850">
    <property type="entry name" value="Periplasmic binding protein-like II"/>
    <property type="match status" value="1"/>
</dbReference>